<dbReference type="RefSeq" id="WP_152810423.1">
    <property type="nucleotide sequence ID" value="NZ_WHNW01000007.1"/>
</dbReference>
<dbReference type="GO" id="GO:0005829">
    <property type="term" value="C:cytosol"/>
    <property type="evidence" value="ECO:0007669"/>
    <property type="project" value="TreeGrafter"/>
</dbReference>
<dbReference type="Pfam" id="PF00929">
    <property type="entry name" value="RNase_T"/>
    <property type="match status" value="1"/>
</dbReference>
<dbReference type="Proteomes" id="UP000471298">
    <property type="component" value="Unassembled WGS sequence"/>
</dbReference>
<dbReference type="InterPro" id="IPR013520">
    <property type="entry name" value="Ribonucl_H"/>
</dbReference>
<dbReference type="CDD" id="cd06127">
    <property type="entry name" value="DEDDh"/>
    <property type="match status" value="1"/>
</dbReference>
<evidence type="ECO:0000256" key="1">
    <source>
        <dbReference type="ARBA" id="ARBA00022722"/>
    </source>
</evidence>
<reference evidence="5 6" key="1">
    <citation type="submission" date="2019-10" db="EMBL/GenBank/DDBJ databases">
        <title>Cardiobacteriales fam. a chemoheterotrophic member of the order Cardiobacteriales, and proposal of Cardiobacteriales fam. nov.</title>
        <authorList>
            <person name="Wang C."/>
        </authorList>
    </citation>
    <scope>NUCLEOTIDE SEQUENCE [LARGE SCALE GENOMIC DNA]</scope>
    <source>
        <strain evidence="5 6">ML27</strain>
    </source>
</reference>
<dbReference type="InterPro" id="IPR012337">
    <property type="entry name" value="RNaseH-like_sf"/>
</dbReference>
<feature type="domain" description="Exonuclease" evidence="4">
    <location>
        <begin position="52"/>
        <end position="237"/>
    </location>
</feature>
<evidence type="ECO:0000313" key="6">
    <source>
        <dbReference type="Proteomes" id="UP000471298"/>
    </source>
</evidence>
<dbReference type="EMBL" id="WHNW01000007">
    <property type="protein sequence ID" value="MPV86427.1"/>
    <property type="molecule type" value="Genomic_DNA"/>
</dbReference>
<proteinExistence type="predicted"/>
<keyword evidence="6" id="KW-1185">Reference proteome</keyword>
<name>A0A6N7EZ33_9GAMM</name>
<keyword evidence="2" id="KW-0378">Hydrolase</keyword>
<accession>A0A6N7EZ33</accession>
<dbReference type="Gene3D" id="3.30.420.10">
    <property type="entry name" value="Ribonuclease H-like superfamily/Ribonuclease H"/>
    <property type="match status" value="1"/>
</dbReference>
<comment type="caution">
    <text evidence="5">The sequence shown here is derived from an EMBL/GenBank/DDBJ whole genome shotgun (WGS) entry which is preliminary data.</text>
</comment>
<dbReference type="SMART" id="SM00479">
    <property type="entry name" value="EXOIII"/>
    <property type="match status" value="1"/>
</dbReference>
<gene>
    <name evidence="5" type="ORF">GCU85_06750</name>
</gene>
<evidence type="ECO:0000259" key="4">
    <source>
        <dbReference type="SMART" id="SM00479"/>
    </source>
</evidence>
<dbReference type="InterPro" id="IPR036397">
    <property type="entry name" value="RNaseH_sf"/>
</dbReference>
<keyword evidence="3 5" id="KW-0269">Exonuclease</keyword>
<dbReference type="GO" id="GO:0006259">
    <property type="term" value="P:DNA metabolic process"/>
    <property type="evidence" value="ECO:0007669"/>
    <property type="project" value="UniProtKB-ARBA"/>
</dbReference>
<protein>
    <submittedName>
        <fullName evidence="5">3'-5' exonuclease</fullName>
    </submittedName>
</protein>
<dbReference type="GO" id="GO:0003676">
    <property type="term" value="F:nucleic acid binding"/>
    <property type="evidence" value="ECO:0007669"/>
    <property type="project" value="InterPro"/>
</dbReference>
<organism evidence="5 6">
    <name type="scientific">Ostreibacterium oceani</name>
    <dbReference type="NCBI Taxonomy" id="2654998"/>
    <lineage>
        <taxon>Bacteria</taxon>
        <taxon>Pseudomonadati</taxon>
        <taxon>Pseudomonadota</taxon>
        <taxon>Gammaproteobacteria</taxon>
        <taxon>Cardiobacteriales</taxon>
        <taxon>Ostreibacteriaceae</taxon>
        <taxon>Ostreibacterium</taxon>
    </lineage>
</organism>
<evidence type="ECO:0000256" key="2">
    <source>
        <dbReference type="ARBA" id="ARBA00022801"/>
    </source>
</evidence>
<dbReference type="PANTHER" id="PTHR30231">
    <property type="entry name" value="DNA POLYMERASE III SUBUNIT EPSILON"/>
    <property type="match status" value="1"/>
</dbReference>
<dbReference type="InParanoid" id="A0A6N7EZ33"/>
<evidence type="ECO:0000256" key="3">
    <source>
        <dbReference type="ARBA" id="ARBA00022839"/>
    </source>
</evidence>
<dbReference type="SUPFAM" id="SSF53098">
    <property type="entry name" value="Ribonuclease H-like"/>
    <property type="match status" value="1"/>
</dbReference>
<evidence type="ECO:0000313" key="5">
    <source>
        <dbReference type="EMBL" id="MPV86427.1"/>
    </source>
</evidence>
<dbReference type="GO" id="GO:0008408">
    <property type="term" value="F:3'-5' exonuclease activity"/>
    <property type="evidence" value="ECO:0007669"/>
    <property type="project" value="TreeGrafter"/>
</dbReference>
<keyword evidence="1" id="KW-0540">Nuclease</keyword>
<dbReference type="AlphaFoldDB" id="A0A6N7EZ33"/>
<sequence>MFSRLIPYHRRPNWPRFYAQSAQTAQAANVPLLRDFYLAALPDPQAPISAVRFMAIDLETTGLNKQTDEIISIGCVAFDWQSIYLNTAAYSLVKPKRFTQASGSTIHHITHTDLVDAPKLSTVLSRFVPLMAGHVMVAHFRRIERDFLQVASQRCYQNPWRFPIVDTFDIERRLCQQRWQGIPQQGNSRQETQRDQSLRLHQARERYHLPIYQGHHALTDAIASAELLQAQIAHASLENEPIAKYW</sequence>
<dbReference type="PANTHER" id="PTHR30231:SF4">
    <property type="entry name" value="PROTEIN NEN2"/>
    <property type="match status" value="1"/>
</dbReference>